<keyword evidence="1" id="KW-0472">Membrane</keyword>
<dbReference type="STRING" id="706570.PT85_02925"/>
<keyword evidence="1" id="KW-0812">Transmembrane</keyword>
<keyword evidence="4" id="KW-1185">Reference proteome</keyword>
<reference evidence="2 4" key="1">
    <citation type="submission" date="2014-11" db="EMBL/GenBank/DDBJ databases">
        <title>Genome sequence of Pseudomonas tuomuerensis JCM 14085.</title>
        <authorList>
            <person name="Shin S.-K."/>
            <person name="Yi H."/>
        </authorList>
    </citation>
    <scope>NUCLEOTIDE SEQUENCE [LARGE SCALE GENOMIC DNA]</scope>
    <source>
        <strain evidence="2 4">JCM 14085</strain>
    </source>
</reference>
<dbReference type="EMBL" id="JTAK01000001">
    <property type="protein sequence ID" value="KHO66528.1"/>
    <property type="molecule type" value="Genomic_DNA"/>
</dbReference>
<dbReference type="PATRIC" id="fig|706570.3.peg.2354"/>
<dbReference type="RefSeq" id="WP_039561554.1">
    <property type="nucleotide sequence ID" value="NZ_FMUP01000005.1"/>
</dbReference>
<reference evidence="3 5" key="2">
    <citation type="submission" date="2017-01" db="EMBL/GenBank/DDBJ databases">
        <authorList>
            <person name="Mah S.A."/>
            <person name="Swanson W.J."/>
            <person name="Moy G.W."/>
            <person name="Vacquier V.D."/>
        </authorList>
    </citation>
    <scope>NUCLEOTIDE SEQUENCE [LARGE SCALE GENOMIC DNA]</scope>
    <source>
        <strain evidence="3 5">ATCC 29606</strain>
    </source>
</reference>
<feature type="transmembrane region" description="Helical" evidence="1">
    <location>
        <begin position="55"/>
        <end position="74"/>
    </location>
</feature>
<dbReference type="EMBL" id="FTMC01000008">
    <property type="protein sequence ID" value="SIQ59814.1"/>
    <property type="molecule type" value="Genomic_DNA"/>
</dbReference>
<keyword evidence="1" id="KW-1133">Transmembrane helix</keyword>
<proteinExistence type="predicted"/>
<organism evidence="2 4">
    <name type="scientific">Pseudomonas flexibilis</name>
    <dbReference type="NCBI Taxonomy" id="706570"/>
    <lineage>
        <taxon>Bacteria</taxon>
        <taxon>Pseudomonadati</taxon>
        <taxon>Pseudomonadota</taxon>
        <taxon>Gammaproteobacteria</taxon>
        <taxon>Pseudomonadales</taxon>
        <taxon>Pseudomonadaceae</taxon>
        <taxon>Pseudomonas</taxon>
    </lineage>
</organism>
<evidence type="ECO:0000313" key="2">
    <source>
        <dbReference type="EMBL" id="KHO66528.1"/>
    </source>
</evidence>
<gene>
    <name evidence="2" type="ORF">PT85_02925</name>
    <name evidence="3" type="ORF">SAMN05421672_1083</name>
</gene>
<sequence length="78" mass="8536">MKRLGSLLALAASLLFSLLGILLAYLSHARAVLPYNEQGIYFDGAATFKEQAVEVYALLAVLAFALAALCLALYRRFR</sequence>
<accession>A0A0B2D2X0</accession>
<name>A0A0B2D2X0_9PSED</name>
<evidence type="ECO:0000313" key="4">
    <source>
        <dbReference type="Proteomes" id="UP000030980"/>
    </source>
</evidence>
<accession>A0A0B3BPU7</accession>
<protein>
    <submittedName>
        <fullName evidence="2">Uncharacterized protein</fullName>
    </submittedName>
</protein>
<dbReference type="Proteomes" id="UP000186079">
    <property type="component" value="Unassembled WGS sequence"/>
</dbReference>
<evidence type="ECO:0000256" key="1">
    <source>
        <dbReference type="SAM" id="Phobius"/>
    </source>
</evidence>
<dbReference type="AlphaFoldDB" id="A0A0B2D2X0"/>
<evidence type="ECO:0000313" key="3">
    <source>
        <dbReference type="EMBL" id="SIQ59814.1"/>
    </source>
</evidence>
<evidence type="ECO:0000313" key="5">
    <source>
        <dbReference type="Proteomes" id="UP000186079"/>
    </source>
</evidence>
<dbReference type="Proteomes" id="UP000030980">
    <property type="component" value="Unassembled WGS sequence"/>
</dbReference>